<organism evidence="2 3">
    <name type="scientific">Bacteroides cellulosilyticus</name>
    <dbReference type="NCBI Taxonomy" id="246787"/>
    <lineage>
        <taxon>Bacteria</taxon>
        <taxon>Pseudomonadati</taxon>
        <taxon>Bacteroidota</taxon>
        <taxon>Bacteroidia</taxon>
        <taxon>Bacteroidales</taxon>
        <taxon>Bacteroidaceae</taxon>
        <taxon>Bacteroides</taxon>
    </lineage>
</organism>
<evidence type="ECO:0000256" key="1">
    <source>
        <dbReference type="SAM" id="Coils"/>
    </source>
</evidence>
<evidence type="ECO:0008006" key="4">
    <source>
        <dbReference type="Google" id="ProtNLM"/>
    </source>
</evidence>
<sequence length="143" mass="16160">MSETFIDRLDRYKEYAGLNDNQITVRCGLTVGIINSARKRGSSLSGENIEKFLNVFKDINARWLLTGEGEMIQNDEVFAVNNDSLTLYLRKENKELKSKNEELNREIGKLEGQIIELKKHVHVEDVAKCAIASGSDLVDKSTL</sequence>
<reference evidence="2" key="1">
    <citation type="submission" date="2023-03" db="EMBL/GenBank/DDBJ databases">
        <title>DFI Biobank Strains.</title>
        <authorList>
            <person name="Mostad J."/>
            <person name="Paddock L."/>
            <person name="Medina S."/>
            <person name="Waligurski E."/>
            <person name="Barat B."/>
            <person name="Smith R."/>
            <person name="Burgo V."/>
            <person name="Metcalfe C."/>
            <person name="Woodson C."/>
            <person name="Sundararajan A."/>
            <person name="Ramaswamy R."/>
            <person name="Lin H."/>
            <person name="Pamer E.G."/>
        </authorList>
    </citation>
    <scope>NUCLEOTIDE SEQUENCE</scope>
    <source>
        <strain evidence="2">DFI.9.5</strain>
    </source>
</reference>
<comment type="caution">
    <text evidence="2">The sequence shown here is derived from an EMBL/GenBank/DDBJ whole genome shotgun (WGS) entry which is preliminary data.</text>
</comment>
<name>A0AAW6M476_9BACE</name>
<accession>A0AAW6M476</accession>
<dbReference type="GO" id="GO:0003677">
    <property type="term" value="F:DNA binding"/>
    <property type="evidence" value="ECO:0007669"/>
    <property type="project" value="InterPro"/>
</dbReference>
<dbReference type="Proteomes" id="UP001221924">
    <property type="component" value="Unassembled WGS sequence"/>
</dbReference>
<gene>
    <name evidence="2" type="ORF">PZH42_10300</name>
</gene>
<feature type="coiled-coil region" evidence="1">
    <location>
        <begin position="86"/>
        <end position="120"/>
    </location>
</feature>
<dbReference type="AlphaFoldDB" id="A0AAW6M476"/>
<keyword evidence="1" id="KW-0175">Coiled coil</keyword>
<proteinExistence type="predicted"/>
<dbReference type="InterPro" id="IPR010982">
    <property type="entry name" value="Lambda_DNA-bd_dom_sf"/>
</dbReference>
<dbReference type="EMBL" id="JARFID010000008">
    <property type="protein sequence ID" value="MDE8694497.1"/>
    <property type="molecule type" value="Genomic_DNA"/>
</dbReference>
<dbReference type="Gene3D" id="1.10.260.40">
    <property type="entry name" value="lambda repressor-like DNA-binding domains"/>
    <property type="match status" value="1"/>
</dbReference>
<evidence type="ECO:0000313" key="2">
    <source>
        <dbReference type="EMBL" id="MDE8694497.1"/>
    </source>
</evidence>
<dbReference type="RefSeq" id="WP_256141081.1">
    <property type="nucleotide sequence ID" value="NZ_JANFZY010000006.1"/>
</dbReference>
<protein>
    <recommendedName>
        <fullName evidence="4">Transcriptional regulator</fullName>
    </recommendedName>
</protein>
<evidence type="ECO:0000313" key="3">
    <source>
        <dbReference type="Proteomes" id="UP001221924"/>
    </source>
</evidence>